<dbReference type="Pfam" id="PF07731">
    <property type="entry name" value="Cu-oxidase_2"/>
    <property type="match status" value="1"/>
</dbReference>
<dbReference type="CDD" id="cd14448">
    <property type="entry name" value="CuRO_2_BOD_CotA_like"/>
    <property type="match status" value="1"/>
</dbReference>
<dbReference type="InterPro" id="IPR019546">
    <property type="entry name" value="TAT_signal_bac_arc"/>
</dbReference>
<name>A0A6J4Q7Q3_9ACTN</name>
<evidence type="ECO:0000259" key="3">
    <source>
        <dbReference type="Pfam" id="PF07731"/>
    </source>
</evidence>
<keyword evidence="2" id="KW-0732">Signal</keyword>
<dbReference type="InterPro" id="IPR008972">
    <property type="entry name" value="Cupredoxin"/>
</dbReference>
<feature type="chain" id="PRO_5026723671" evidence="2">
    <location>
        <begin position="28"/>
        <end position="524"/>
    </location>
</feature>
<keyword evidence="5" id="KW-0560">Oxidoreductase</keyword>
<feature type="domain" description="Plastocyanin-like" evidence="3">
    <location>
        <begin position="412"/>
        <end position="523"/>
    </location>
</feature>
<dbReference type="SUPFAM" id="SSF49503">
    <property type="entry name" value="Cupredoxins"/>
    <property type="match status" value="3"/>
</dbReference>
<comment type="similarity">
    <text evidence="1">Belongs to the multicopper oxidase family.</text>
</comment>
<sequence length="524" mass="58151">MNISRREFLKMGLAGGVALALPFGASACAGSGEGSTGTLLPSKAKLPEPFQVPLPVPPVLEPVRSDAGADYYEMTQKVGQAEILPGFETEVWGYDGIFPGPTVETRSSRKIVVRQYNELPVPVSTHLHGGRTPPESDGYPTDLILPRGMEYHASMGEHGPMDAGGPRHFKDYEYPNEQRAATLWYHDHRMDFTGPQVYKGLCGFQIIRDDEEDALPLPKGEKDVPLMICDRSFDEDGSFLYPYIDPSLLGEPGVEDDYMDGVLGDAILVNGAPWPVLEVSNTKYRFRVLNASNARRYELALAPEPANGAPVVQVGSDGGLLGAPISHRTLRVGQAERFDVIVDFSQYEVGTNVTLKNLLGDGRTADVMQFRVDRAEREESATLGWLSDMSEFDALVESEATREREFRFTRVGDDGRVMWGVNGEPFDPERMDARPELGSTEVWQLEVAPAAHPIHLHLVHFKVISRNGRKPLPTDAGWKDTVDLTSGEDARVLVRFDGYRGRYVFHCHNLEHEDMMMMANFEVV</sequence>
<dbReference type="EC" id="1.10.3.2" evidence="5"/>
<dbReference type="Pfam" id="PF07732">
    <property type="entry name" value="Cu-oxidase_3"/>
    <property type="match status" value="1"/>
</dbReference>
<proteinExistence type="inferred from homology"/>
<accession>A0A6J4Q7Q3</accession>
<dbReference type="PANTHER" id="PTHR48267">
    <property type="entry name" value="CUPREDOXIN SUPERFAMILY PROTEIN"/>
    <property type="match status" value="1"/>
</dbReference>
<dbReference type="InterPro" id="IPR011707">
    <property type="entry name" value="Cu-oxidase-like_N"/>
</dbReference>
<dbReference type="AlphaFoldDB" id="A0A6J4Q7Q3"/>
<dbReference type="PROSITE" id="PS51318">
    <property type="entry name" value="TAT"/>
    <property type="match status" value="1"/>
</dbReference>
<evidence type="ECO:0000259" key="4">
    <source>
        <dbReference type="Pfam" id="PF07732"/>
    </source>
</evidence>
<dbReference type="Gene3D" id="2.60.40.420">
    <property type="entry name" value="Cupredoxins - blue copper proteins"/>
    <property type="match status" value="4"/>
</dbReference>
<evidence type="ECO:0000256" key="2">
    <source>
        <dbReference type="SAM" id="SignalP"/>
    </source>
</evidence>
<evidence type="ECO:0000256" key="1">
    <source>
        <dbReference type="ARBA" id="ARBA00010609"/>
    </source>
</evidence>
<dbReference type="PANTHER" id="PTHR48267:SF1">
    <property type="entry name" value="BILIRUBIN OXIDASE"/>
    <property type="match status" value="1"/>
</dbReference>
<dbReference type="InterPro" id="IPR006311">
    <property type="entry name" value="TAT_signal"/>
</dbReference>
<dbReference type="EMBL" id="CADCVB010000134">
    <property type="protein sequence ID" value="CAA9435264.1"/>
    <property type="molecule type" value="Genomic_DNA"/>
</dbReference>
<dbReference type="GO" id="GO:0005507">
    <property type="term" value="F:copper ion binding"/>
    <property type="evidence" value="ECO:0007669"/>
    <property type="project" value="InterPro"/>
</dbReference>
<reference evidence="5" key="1">
    <citation type="submission" date="2020-02" db="EMBL/GenBank/DDBJ databases">
        <authorList>
            <person name="Meier V. D."/>
        </authorList>
    </citation>
    <scope>NUCLEOTIDE SEQUENCE</scope>
    <source>
        <strain evidence="5">AVDCRST_MAG78</strain>
    </source>
</reference>
<dbReference type="PROSITE" id="PS51257">
    <property type="entry name" value="PROKAR_LIPOPROTEIN"/>
    <property type="match status" value="1"/>
</dbReference>
<dbReference type="InterPro" id="IPR045087">
    <property type="entry name" value="Cu-oxidase_fam"/>
</dbReference>
<protein>
    <submittedName>
        <fullName evidence="5">Laccase</fullName>
        <ecNumber evidence="5">1.10.3.2</ecNumber>
    </submittedName>
</protein>
<organism evidence="5">
    <name type="scientific">uncultured Rubrobacteraceae bacterium</name>
    <dbReference type="NCBI Taxonomy" id="349277"/>
    <lineage>
        <taxon>Bacteria</taxon>
        <taxon>Bacillati</taxon>
        <taxon>Actinomycetota</taxon>
        <taxon>Rubrobacteria</taxon>
        <taxon>Rubrobacterales</taxon>
        <taxon>Rubrobacteraceae</taxon>
        <taxon>environmental samples</taxon>
    </lineage>
</organism>
<dbReference type="InterPro" id="IPR011706">
    <property type="entry name" value="Cu-oxidase_C"/>
</dbReference>
<dbReference type="NCBIfam" id="TIGR01409">
    <property type="entry name" value="TAT_signal_seq"/>
    <property type="match status" value="1"/>
</dbReference>
<feature type="signal peptide" evidence="2">
    <location>
        <begin position="1"/>
        <end position="27"/>
    </location>
</feature>
<gene>
    <name evidence="5" type="ORF">AVDCRST_MAG78-1984</name>
</gene>
<dbReference type="GO" id="GO:0052716">
    <property type="term" value="F:hydroquinone:oxygen oxidoreductase activity"/>
    <property type="evidence" value="ECO:0007669"/>
    <property type="project" value="UniProtKB-EC"/>
</dbReference>
<feature type="domain" description="Plastocyanin-like" evidence="4">
    <location>
        <begin position="80"/>
        <end position="211"/>
    </location>
</feature>
<evidence type="ECO:0000313" key="5">
    <source>
        <dbReference type="EMBL" id="CAA9435264.1"/>
    </source>
</evidence>